<evidence type="ECO:0000256" key="5">
    <source>
        <dbReference type="ARBA" id="ARBA00006936"/>
    </source>
</evidence>
<evidence type="ECO:0000256" key="8">
    <source>
        <dbReference type="ARBA" id="ARBA00022842"/>
    </source>
</evidence>
<dbReference type="STRING" id="454194.PYK22_01803"/>
<dbReference type="Pfam" id="PF16078">
    <property type="entry name" value="2-oxogl_dehyd_N"/>
    <property type="match status" value="1"/>
</dbReference>
<dbReference type="InterPro" id="IPR023213">
    <property type="entry name" value="CAT-like_dom_sf"/>
</dbReference>
<dbReference type="InterPro" id="IPR029061">
    <property type="entry name" value="THDP-binding"/>
</dbReference>
<comment type="cofactor">
    <cofactor evidence="1">
        <name>Mg(2+)</name>
        <dbReference type="ChEBI" id="CHEBI:18420"/>
    </cofactor>
</comment>
<proteinExistence type="inferred from homology"/>
<dbReference type="Pfam" id="PF00676">
    <property type="entry name" value="E1_dh"/>
    <property type="match status" value="1"/>
</dbReference>
<comment type="catalytic activity">
    <reaction evidence="13">
        <text>N(6)-[(R)-dihydrolipoyl]-L-lysyl-[protein] + succinyl-CoA = N(6)-[(R)-S(8)-succinyldihydrolipoyl]-L-lysyl-[protein] + CoA</text>
        <dbReference type="Rhea" id="RHEA:15213"/>
        <dbReference type="Rhea" id="RHEA-COMP:10475"/>
        <dbReference type="Rhea" id="RHEA-COMP:20092"/>
        <dbReference type="ChEBI" id="CHEBI:57287"/>
        <dbReference type="ChEBI" id="CHEBI:57292"/>
        <dbReference type="ChEBI" id="CHEBI:83100"/>
        <dbReference type="ChEBI" id="CHEBI:83120"/>
        <dbReference type="EC" id="2.3.1.61"/>
    </reaction>
</comment>
<dbReference type="InterPro" id="IPR031717">
    <property type="entry name" value="ODO-1/KGD_C"/>
</dbReference>
<evidence type="ECO:0000259" key="14">
    <source>
        <dbReference type="SMART" id="SM00861"/>
    </source>
</evidence>
<dbReference type="NCBIfam" id="TIGR00239">
    <property type="entry name" value="2oxo_dh_E1"/>
    <property type="match status" value="1"/>
</dbReference>
<dbReference type="PANTHER" id="PTHR23152:SF4">
    <property type="entry name" value="2-OXOADIPATE DEHYDROGENASE COMPLEX COMPONENT E1"/>
    <property type="match status" value="1"/>
</dbReference>
<dbReference type="Pfam" id="PF16870">
    <property type="entry name" value="OxoGdeHyase_C"/>
    <property type="match status" value="1"/>
</dbReference>
<dbReference type="SUPFAM" id="SSF52777">
    <property type="entry name" value="CoA-dependent acyltransferases"/>
    <property type="match status" value="1"/>
</dbReference>
<dbReference type="GO" id="GO:0006099">
    <property type="term" value="P:tricarboxylic acid cycle"/>
    <property type="evidence" value="ECO:0007669"/>
    <property type="project" value="UniProtKB-UniPathway"/>
</dbReference>
<evidence type="ECO:0000256" key="3">
    <source>
        <dbReference type="ARBA" id="ARBA00003906"/>
    </source>
</evidence>
<dbReference type="FunFam" id="3.40.50.11610:FF:000002">
    <property type="entry name" value="2-oxoglutarate dehydrogenase E1 component"/>
    <property type="match status" value="1"/>
</dbReference>
<dbReference type="AlphaFoldDB" id="A0A0B6WXI2"/>
<keyword evidence="16" id="KW-1185">Reference proteome</keyword>
<evidence type="ECO:0000256" key="2">
    <source>
        <dbReference type="ARBA" id="ARBA00001964"/>
    </source>
</evidence>
<evidence type="ECO:0000256" key="1">
    <source>
        <dbReference type="ARBA" id="ARBA00001946"/>
    </source>
</evidence>
<keyword evidence="11" id="KW-0511">Multifunctional enzyme</keyword>
<dbReference type="RefSeq" id="WP_083437759.1">
    <property type="nucleotide sequence ID" value="NZ_CBXV010000006.1"/>
</dbReference>
<name>A0A0B6WXI2_9BACT</name>
<evidence type="ECO:0000256" key="9">
    <source>
        <dbReference type="ARBA" id="ARBA00023002"/>
    </source>
</evidence>
<dbReference type="GO" id="GO:0030976">
    <property type="term" value="F:thiamine pyrophosphate binding"/>
    <property type="evidence" value="ECO:0007669"/>
    <property type="project" value="InterPro"/>
</dbReference>
<reference evidence="15 16" key="2">
    <citation type="submission" date="2015-01" db="EMBL/GenBank/DDBJ databases">
        <title>Complete genome sequence of Pyrinomonas methylaliphatogenes type strain K22T.</title>
        <authorList>
            <person name="Lee K.C.Y."/>
            <person name="Power J.F."/>
            <person name="Dunfield P.F."/>
            <person name="Morgan X.C."/>
            <person name="Huttenhower C."/>
            <person name="Stott M.B."/>
        </authorList>
    </citation>
    <scope>NUCLEOTIDE SEQUENCE [LARGE SCALE GENOMIC DNA]</scope>
    <source>
        <strain evidence="15 16">K22</strain>
    </source>
</reference>
<dbReference type="PIRSF" id="PIRSF000157">
    <property type="entry name" value="Oxoglu_dh_E1"/>
    <property type="match status" value="1"/>
</dbReference>
<keyword evidence="7" id="KW-0479">Metal-binding</keyword>
<reference evidence="15 16" key="1">
    <citation type="submission" date="2013-12" db="EMBL/GenBank/DDBJ databases">
        <authorList>
            <person name="Stott M."/>
        </authorList>
    </citation>
    <scope>NUCLEOTIDE SEQUENCE [LARGE SCALE GENOMIC DNA]</scope>
    <source>
        <strain evidence="15 16">K22</strain>
    </source>
</reference>
<dbReference type="Proteomes" id="UP000031518">
    <property type="component" value="Unassembled WGS sequence"/>
</dbReference>
<dbReference type="Gene3D" id="1.10.287.1150">
    <property type="entry name" value="TPP helical domain"/>
    <property type="match status" value="1"/>
</dbReference>
<dbReference type="GO" id="GO:0004149">
    <property type="term" value="F:dihydrolipoyllysine-residue succinyltransferase activity"/>
    <property type="evidence" value="ECO:0007669"/>
    <property type="project" value="UniProtKB-EC"/>
</dbReference>
<dbReference type="EC" id="1.2.4.2" evidence="6"/>
<comment type="cofactor">
    <cofactor evidence="2">
        <name>thiamine diphosphate</name>
        <dbReference type="ChEBI" id="CHEBI:58937"/>
    </cofactor>
</comment>
<dbReference type="InterPro" id="IPR032106">
    <property type="entry name" value="2-oxogl_dehyd_N"/>
</dbReference>
<dbReference type="EMBL" id="CBXV010000006">
    <property type="protein sequence ID" value="CDM65796.1"/>
    <property type="molecule type" value="Genomic_DNA"/>
</dbReference>
<sequence length="1238" mass="138729">MNPNGRNVDLSEYIAEHFGANATYVETLFNRFRSDPSLVDESWRAYFTELLSELGINGEQLPEAVATQPPKPKAVATSAATAVIAEGEAEPIRGPALKIVENMETSLSVPTATSQRKVPVKVLEENRLIINRHLQQKGRGKASYTHLIAWAIVRALEAFPRLNDAYAVVNGVPSRIRRREINLGIAVDLERKDGTRSLVVPNIKNVGAMRFSEFLAAYDDIIRRARDGKLQVADFQGTTVSLTNPGTIGTVASMPRLMAGQSVIIATGAIEYPAEYQAMAPELLSQLAISKVINITSTYDHRIIQGAESGAFLARIHELLLGEHDFYQEIFADLGIPYKPMRWSVDRLPPIFDAEHQREQMVKQVRVRELINAYRIRGHLIADLDPLHAMPVLYHPELDIETYGLTIWDLDREFVTGGLGGVERATLRQILDMLHRSYCGTIGVEYRHIQSLEQKRWLQERLEAPPEPVPVEVKKQILWKLISAEQFERFLHTKYLGQKRFSLEGTETIIPLLDQLIEGAARRGVEDITIGMAHRGRLNVLANVIGRFCERIFVAFEGSVHPNFPADEGDVKYHQGATGVRETADGRQVRLTVSPNPSHLEAVDPVVEGMVRAKQDIAKDEQGLSPEEAWARYLPVLLHGDAAFAGQGVVMETLNLADLKGYRTGGTIHIIINNQIGFTTSPEAGRSTIYSTDVAKMTQLPIFHVNADDPEAAYRVLQIALDFRQKFHKDVVIDLVGFRRLGHNETDEPSYTQPLMYARVREHEGVRVKYARQLIREGVITEEELQQLIEERVRRYEEVWARAKEQVKLRPAPKELPPPVPEEDGSTVIETPVSVEVVREIGHKIAVVPEGFHVNPKMVSQLTRRAKMSEGQAPIDWAFAEAVAFGSLVIEGRRVRLSGQDSGRGTFSQRHAVLYDTQTGEAWSPLAELRSPVNPTARFEVYDSSLSEEGVLGFEYGYSVVARDALVMWEAQFGDFANGAQIMIDQFIASGQDKWQQPSRLTLLLPHGYEGQGPEHSSARLERFLQLCAENNMTVCYPTTPAQYFHLLRRQVKQEAARPLVVMTPKSLLRLPAASSTLDQLTSGGFQPVLDDPEVKDASRVHRVIFCSGKVYYDLSEARKRSEDVRIAIVRLEQLYPFPESALRAALARYERAREFLWVQEEPKNMGAWTFVQPRIEALLPEDARLRYVGRAPSASPATGSYTIHELEQRKLVDEALMEDAPILSEASKRTLAGQAAG</sequence>
<dbReference type="InterPro" id="IPR005475">
    <property type="entry name" value="Transketolase-like_Pyr-bd"/>
</dbReference>
<comment type="similarity">
    <text evidence="5">Belongs to the alpha-ketoglutarate dehydrogenase family.</text>
</comment>
<dbReference type="SUPFAM" id="SSF52518">
    <property type="entry name" value="Thiamin diphosphate-binding fold (THDP-binding)"/>
    <property type="match status" value="2"/>
</dbReference>
<dbReference type="GO" id="GO:0045252">
    <property type="term" value="C:oxoglutarate dehydrogenase complex"/>
    <property type="evidence" value="ECO:0007669"/>
    <property type="project" value="TreeGrafter"/>
</dbReference>
<evidence type="ECO:0000256" key="11">
    <source>
        <dbReference type="ARBA" id="ARBA00023268"/>
    </source>
</evidence>
<evidence type="ECO:0000256" key="10">
    <source>
        <dbReference type="ARBA" id="ARBA00023052"/>
    </source>
</evidence>
<dbReference type="OrthoDB" id="9759785at2"/>
<comment type="catalytic activity">
    <reaction evidence="12">
        <text>N(6)-[(R)-lipoyl]-L-lysyl-[protein] + 2-oxoglutarate + H(+) = N(6)-[(R)-S(8)-succinyldihydrolipoyl]-L-lysyl-[protein] + CO2</text>
        <dbReference type="Rhea" id="RHEA:12188"/>
        <dbReference type="Rhea" id="RHEA-COMP:10474"/>
        <dbReference type="Rhea" id="RHEA-COMP:20092"/>
        <dbReference type="ChEBI" id="CHEBI:15378"/>
        <dbReference type="ChEBI" id="CHEBI:16526"/>
        <dbReference type="ChEBI" id="CHEBI:16810"/>
        <dbReference type="ChEBI" id="CHEBI:83099"/>
        <dbReference type="ChEBI" id="CHEBI:83120"/>
        <dbReference type="EC" id="1.2.4.2"/>
    </reaction>
</comment>
<gene>
    <name evidence="15" type="ORF">PYK22_01803</name>
</gene>
<evidence type="ECO:0000256" key="7">
    <source>
        <dbReference type="ARBA" id="ARBA00022723"/>
    </source>
</evidence>
<organism evidence="15 16">
    <name type="scientific">Pyrinomonas methylaliphatogenes</name>
    <dbReference type="NCBI Taxonomy" id="454194"/>
    <lineage>
        <taxon>Bacteria</taxon>
        <taxon>Pseudomonadati</taxon>
        <taxon>Acidobacteriota</taxon>
        <taxon>Blastocatellia</taxon>
        <taxon>Blastocatellales</taxon>
        <taxon>Pyrinomonadaceae</taxon>
        <taxon>Pyrinomonas</taxon>
    </lineage>
</organism>
<keyword evidence="8" id="KW-0460">Magnesium</keyword>
<comment type="pathway">
    <text evidence="4">Carbohydrate metabolism; tricarboxylic acid cycle; succinyl-CoA from 2-oxoglutarate (dehydrogenase route): step 1/1.</text>
</comment>
<keyword evidence="10" id="KW-0786">Thiamine pyrophosphate</keyword>
<protein>
    <recommendedName>
        <fullName evidence="6">oxoglutarate dehydrogenase (succinyl-transferring)</fullName>
        <ecNumber evidence="6">1.2.4.2</ecNumber>
    </recommendedName>
</protein>
<evidence type="ECO:0000256" key="12">
    <source>
        <dbReference type="ARBA" id="ARBA00051911"/>
    </source>
</evidence>
<dbReference type="CDD" id="cd02016">
    <property type="entry name" value="TPP_E1_OGDC_like"/>
    <property type="match status" value="1"/>
</dbReference>
<evidence type="ECO:0000313" key="16">
    <source>
        <dbReference type="Proteomes" id="UP000031518"/>
    </source>
</evidence>
<comment type="function">
    <text evidence="3">E1 component of the 2-oxoglutarate dehydrogenase (OGDH) complex which catalyzes the decarboxylation of 2-oxoglutarate, the first step in the conversion of 2-oxoglutarate to succinyl-CoA and CO(2).</text>
</comment>
<dbReference type="Gene3D" id="3.40.50.11610">
    <property type="entry name" value="Multifunctional 2-oxoglutarate metabolism enzyme, C-terminal domain"/>
    <property type="match status" value="1"/>
</dbReference>
<dbReference type="InterPro" id="IPR042179">
    <property type="entry name" value="KGD_C_sf"/>
</dbReference>
<dbReference type="SMART" id="SM00861">
    <property type="entry name" value="Transket_pyr"/>
    <property type="match status" value="1"/>
</dbReference>
<dbReference type="UniPathway" id="UPA00223">
    <property type="reaction ID" value="UER00997"/>
</dbReference>
<dbReference type="InterPro" id="IPR001078">
    <property type="entry name" value="2-oxoacid_DH_actylTfrase"/>
</dbReference>
<dbReference type="InterPro" id="IPR001017">
    <property type="entry name" value="DH_E1"/>
</dbReference>
<keyword evidence="9 15" id="KW-0560">Oxidoreductase</keyword>
<dbReference type="GO" id="GO:0046872">
    <property type="term" value="F:metal ion binding"/>
    <property type="evidence" value="ECO:0007669"/>
    <property type="project" value="UniProtKB-KW"/>
</dbReference>
<dbReference type="GO" id="GO:0004591">
    <property type="term" value="F:oxoglutarate dehydrogenase (succinyl-transferring) activity"/>
    <property type="evidence" value="ECO:0007669"/>
    <property type="project" value="UniProtKB-EC"/>
</dbReference>
<dbReference type="NCBIfam" id="NF006914">
    <property type="entry name" value="PRK09404.1"/>
    <property type="match status" value="1"/>
</dbReference>
<dbReference type="PANTHER" id="PTHR23152">
    <property type="entry name" value="2-OXOGLUTARATE DEHYDROGENASE"/>
    <property type="match status" value="1"/>
</dbReference>
<evidence type="ECO:0000256" key="6">
    <source>
        <dbReference type="ARBA" id="ARBA00012280"/>
    </source>
</evidence>
<evidence type="ECO:0000256" key="4">
    <source>
        <dbReference type="ARBA" id="ARBA00004813"/>
    </source>
</evidence>
<dbReference type="Gene3D" id="3.40.50.12470">
    <property type="match status" value="1"/>
</dbReference>
<dbReference type="Pfam" id="PF00198">
    <property type="entry name" value="2-oxoacid_dh"/>
    <property type="match status" value="1"/>
</dbReference>
<feature type="domain" description="Transketolase-like pyrimidine-binding" evidence="14">
    <location>
        <begin position="875"/>
        <end position="1071"/>
    </location>
</feature>
<dbReference type="GO" id="GO:0005829">
    <property type="term" value="C:cytosol"/>
    <property type="evidence" value="ECO:0007669"/>
    <property type="project" value="TreeGrafter"/>
</dbReference>
<accession>A0A0B6WXI2</accession>
<dbReference type="InterPro" id="IPR011603">
    <property type="entry name" value="2oxoglutarate_DH_E1"/>
</dbReference>
<dbReference type="Gene3D" id="3.30.559.10">
    <property type="entry name" value="Chloramphenicol acetyltransferase-like domain"/>
    <property type="match status" value="1"/>
</dbReference>
<evidence type="ECO:0000256" key="13">
    <source>
        <dbReference type="ARBA" id="ARBA00052761"/>
    </source>
</evidence>
<dbReference type="Gene3D" id="3.40.50.970">
    <property type="match status" value="1"/>
</dbReference>
<evidence type="ECO:0000313" key="15">
    <source>
        <dbReference type="EMBL" id="CDM65796.1"/>
    </source>
</evidence>
<dbReference type="NCBIfam" id="NF008907">
    <property type="entry name" value="PRK12270.1"/>
    <property type="match status" value="1"/>
</dbReference>
<dbReference type="Pfam" id="PF02779">
    <property type="entry name" value="Transket_pyr"/>
    <property type="match status" value="1"/>
</dbReference>